<proteinExistence type="predicted"/>
<feature type="region of interest" description="Disordered" evidence="1">
    <location>
        <begin position="237"/>
        <end position="333"/>
    </location>
</feature>
<feature type="compositionally biased region" description="Basic residues" evidence="1">
    <location>
        <begin position="273"/>
        <end position="285"/>
    </location>
</feature>
<gene>
    <name evidence="2" type="ORF">BLS_000304</name>
    <name evidence="4" type="ORF">EG327_010142</name>
    <name evidence="3" type="ORF">EG328_009681</name>
</gene>
<feature type="region of interest" description="Disordered" evidence="1">
    <location>
        <begin position="1"/>
        <end position="20"/>
    </location>
</feature>
<evidence type="ECO:0000313" key="3">
    <source>
        <dbReference type="EMBL" id="KAE9965388.1"/>
    </source>
</evidence>
<feature type="compositionally biased region" description="Basic and acidic residues" evidence="1">
    <location>
        <begin position="239"/>
        <end position="266"/>
    </location>
</feature>
<evidence type="ECO:0000313" key="2">
    <source>
        <dbReference type="EMBL" id="KAE9962454.1"/>
    </source>
</evidence>
<dbReference type="EMBL" id="WNWQ01001045">
    <property type="protein sequence ID" value="KAE9962454.1"/>
    <property type="molecule type" value="Genomic_DNA"/>
</dbReference>
<protein>
    <submittedName>
        <fullName evidence="4">Uncharacterized protein</fullName>
    </submittedName>
</protein>
<feature type="region of interest" description="Disordered" evidence="1">
    <location>
        <begin position="49"/>
        <end position="71"/>
    </location>
</feature>
<feature type="region of interest" description="Disordered" evidence="1">
    <location>
        <begin position="116"/>
        <end position="151"/>
    </location>
</feature>
<dbReference type="Proteomes" id="UP000447873">
    <property type="component" value="Unassembled WGS sequence"/>
</dbReference>
<evidence type="ECO:0000313" key="4">
    <source>
        <dbReference type="EMBL" id="KAE9970842.1"/>
    </source>
</evidence>
<dbReference type="Proteomes" id="UP000490939">
    <property type="component" value="Unassembled WGS sequence"/>
</dbReference>
<dbReference type="Proteomes" id="UP000433883">
    <property type="component" value="Unassembled WGS sequence"/>
</dbReference>
<evidence type="ECO:0000313" key="5">
    <source>
        <dbReference type="Proteomes" id="UP000447873"/>
    </source>
</evidence>
<feature type="compositionally biased region" description="Polar residues" evidence="1">
    <location>
        <begin position="116"/>
        <end position="128"/>
    </location>
</feature>
<comment type="caution">
    <text evidence="4">The sequence shown here is derived from an EMBL/GenBank/DDBJ whole genome shotgun (WGS) entry which is preliminary data.</text>
</comment>
<evidence type="ECO:0000256" key="1">
    <source>
        <dbReference type="SAM" id="MobiDB-lite"/>
    </source>
</evidence>
<reference evidence="4 6" key="1">
    <citation type="submission" date="2019-07" db="EMBL/GenBank/DDBJ databases">
        <title>Venturia inaequalis Genome Resource.</title>
        <authorList>
            <person name="Lichtner F.J."/>
        </authorList>
    </citation>
    <scope>NUCLEOTIDE SEQUENCE [LARGE SCALE GENOMIC DNA]</scope>
    <source>
        <strain evidence="3 5">120213</strain>
        <strain evidence="2">Bline_iso_100314</strain>
        <strain evidence="4 6">DMI_063113</strain>
    </source>
</reference>
<evidence type="ECO:0000313" key="6">
    <source>
        <dbReference type="Proteomes" id="UP000490939"/>
    </source>
</evidence>
<accession>A0A8H3YUY8</accession>
<dbReference type="EMBL" id="WNWS01000599">
    <property type="protein sequence ID" value="KAE9965388.1"/>
    <property type="molecule type" value="Genomic_DNA"/>
</dbReference>
<sequence>MREVMINHNGSPSLTQKPVDENNAITMARPTLRKSGVHTLLLSGPRLPLTENGKYPYSENRGDEAEDDDGVEEMGHRSAPIYRGHKTTGGVRLTPMDATFPALEDDTEMLDLQTPNSSFATPQSSFQTLRGRGDTNASQASLTDHDEMSPFTSFTLPARQEQQTEHNRNGAPPTRQQVLAFMKSEIEDFNTRSQAKSKSKSCVPFGAPILLSKVKKSGFDDIPGSAVAEEYDGIIGGGEVRDRDRTDDREQRQGIEMRRGKKKENLDSAVHTPTRRSSRPQRSTRRGSSVYDAALADIPKEGRHSKPAIARPSSPLKKATAPPPTPPRAESTLQTTDADLTELALLDHSYQPEALINYTDLLQIHLDDFPAIYAEYPTLRMQPWDIIQLRERLPPIEWSAAFRLKLDIFAEKMNWRRISEWDGLPKEGVVELIKGAINNALERQNLLGLVWEGMEDEEVVQVLVRTVRVERIIDALGEKFKGMIDAVEEGHLPTRISAKQASSSAVRKLQQSCNIKRGDVSKTGVLGVGVKNINPIADHSDEAAINSVMSGTDIEQERSRIRSMECATCLLTWLWFLEAVPDEVLQATDVAKVTRVFRTLDDRAVVPSRAVVLIGK</sequence>
<dbReference type="AlphaFoldDB" id="A0A8H3YUY8"/>
<name>A0A8H3YUY8_VENIN</name>
<keyword evidence="6" id="KW-1185">Reference proteome</keyword>
<dbReference type="EMBL" id="WNWR01000704">
    <property type="protein sequence ID" value="KAE9970842.1"/>
    <property type="molecule type" value="Genomic_DNA"/>
</dbReference>
<organism evidence="4 6">
    <name type="scientific">Venturia inaequalis</name>
    <name type="common">Apple scab fungus</name>
    <dbReference type="NCBI Taxonomy" id="5025"/>
    <lineage>
        <taxon>Eukaryota</taxon>
        <taxon>Fungi</taxon>
        <taxon>Dikarya</taxon>
        <taxon>Ascomycota</taxon>
        <taxon>Pezizomycotina</taxon>
        <taxon>Dothideomycetes</taxon>
        <taxon>Pleosporomycetidae</taxon>
        <taxon>Venturiales</taxon>
        <taxon>Venturiaceae</taxon>
        <taxon>Venturia</taxon>
    </lineage>
</organism>